<evidence type="ECO:0000313" key="3">
    <source>
        <dbReference type="Proteomes" id="UP000241818"/>
    </source>
</evidence>
<dbReference type="RefSeq" id="XP_024719334.1">
    <property type="nucleotide sequence ID" value="XM_024864473.1"/>
</dbReference>
<accession>A0A2T3AXF4</accession>
<dbReference type="GeneID" id="36572554"/>
<reference evidence="2 3" key="1">
    <citation type="journal article" date="2018" name="New Phytol.">
        <title>Comparative genomics and transcriptomics depict ericoid mycorrhizal fungi as versatile saprotrophs and plant mutualists.</title>
        <authorList>
            <person name="Martino E."/>
            <person name="Morin E."/>
            <person name="Grelet G.A."/>
            <person name="Kuo A."/>
            <person name="Kohler A."/>
            <person name="Daghino S."/>
            <person name="Barry K.W."/>
            <person name="Cichocki N."/>
            <person name="Clum A."/>
            <person name="Dockter R.B."/>
            <person name="Hainaut M."/>
            <person name="Kuo R.C."/>
            <person name="LaButti K."/>
            <person name="Lindahl B.D."/>
            <person name="Lindquist E.A."/>
            <person name="Lipzen A."/>
            <person name="Khouja H.R."/>
            <person name="Magnuson J."/>
            <person name="Murat C."/>
            <person name="Ohm R.A."/>
            <person name="Singer S.W."/>
            <person name="Spatafora J.W."/>
            <person name="Wang M."/>
            <person name="Veneault-Fourrey C."/>
            <person name="Henrissat B."/>
            <person name="Grigoriev I.V."/>
            <person name="Martin F.M."/>
            <person name="Perotto S."/>
        </authorList>
    </citation>
    <scope>NUCLEOTIDE SEQUENCE [LARGE SCALE GENOMIC DNA]</scope>
    <source>
        <strain evidence="2 3">ATCC 22711</strain>
    </source>
</reference>
<dbReference type="AlphaFoldDB" id="A0A2T3AXF4"/>
<feature type="region of interest" description="Disordered" evidence="1">
    <location>
        <begin position="1"/>
        <end position="23"/>
    </location>
</feature>
<proteinExistence type="predicted"/>
<keyword evidence="3" id="KW-1185">Reference proteome</keyword>
<gene>
    <name evidence="2" type="ORF">M430DRAFT_21249</name>
</gene>
<name>A0A2T3AXF4_AMORE</name>
<sequence>MPKGEKNKTKAPRPTKPYDPLRLAPVDIDEKNKSYLHECLSDKPIGRDNPFPAKSLYRRPNACVALTSNVDGSALNIHHGLKYRLDNFSQNPAFTLLQTTINTFTVKYDSGELADLAEINANLSSMEVPPITADDLPSITEKCKEGIDAG</sequence>
<dbReference type="EMBL" id="KZ679014">
    <property type="protein sequence ID" value="PSS13343.1"/>
    <property type="molecule type" value="Genomic_DNA"/>
</dbReference>
<dbReference type="InParanoid" id="A0A2T3AXF4"/>
<organism evidence="2 3">
    <name type="scientific">Amorphotheca resinae ATCC 22711</name>
    <dbReference type="NCBI Taxonomy" id="857342"/>
    <lineage>
        <taxon>Eukaryota</taxon>
        <taxon>Fungi</taxon>
        <taxon>Dikarya</taxon>
        <taxon>Ascomycota</taxon>
        <taxon>Pezizomycotina</taxon>
        <taxon>Leotiomycetes</taxon>
        <taxon>Helotiales</taxon>
        <taxon>Amorphothecaceae</taxon>
        <taxon>Amorphotheca</taxon>
    </lineage>
</organism>
<evidence type="ECO:0000256" key="1">
    <source>
        <dbReference type="SAM" id="MobiDB-lite"/>
    </source>
</evidence>
<dbReference type="Proteomes" id="UP000241818">
    <property type="component" value="Unassembled WGS sequence"/>
</dbReference>
<evidence type="ECO:0000313" key="2">
    <source>
        <dbReference type="EMBL" id="PSS13343.1"/>
    </source>
</evidence>
<protein>
    <submittedName>
        <fullName evidence="2">Uncharacterized protein</fullName>
    </submittedName>
</protein>